<name>A0A142B8C6_9GAMM</name>
<dbReference type="EMBL" id="CP013251">
    <property type="protein sequence ID" value="AMO55002.1"/>
    <property type="molecule type" value="Genomic_DNA"/>
</dbReference>
<dbReference type="RefSeq" id="WP_034872283.1">
    <property type="nucleotide sequence ID" value="NZ_CP013251.1"/>
</dbReference>
<gene>
    <name evidence="1" type="ORF">EZMO1_0776</name>
</gene>
<accession>A0A142B8C6</accession>
<dbReference type="PROSITE" id="PS51257">
    <property type="entry name" value="PROKAR_LIPOPROTEIN"/>
    <property type="match status" value="1"/>
</dbReference>
<evidence type="ECO:0000313" key="1">
    <source>
        <dbReference type="EMBL" id="AMO55002.1"/>
    </source>
</evidence>
<dbReference type="OrthoDB" id="6892079at2"/>
<dbReference type="AlphaFoldDB" id="A0A142B8C6"/>
<reference evidence="1 2" key="1">
    <citation type="journal article" date="2016" name="Front. Microbiol.">
        <title>Genomic Insight into the Host-Endosymbiont Relationship of Endozoicomonas montiporae CL-33(T) with its Coral Host.</title>
        <authorList>
            <person name="Ding J.-Y."/>
            <person name="Shiu J.-H."/>
            <person name="Chen W.-M."/>
            <person name="Chiang Y.-R."/>
            <person name="Tang S.-L."/>
        </authorList>
    </citation>
    <scope>NUCLEOTIDE SEQUENCE [LARGE SCALE GENOMIC DNA]</scope>
    <source>
        <strain evidence="1 2">CL-33</strain>
    </source>
</reference>
<organism evidence="1 2">
    <name type="scientific">Endozoicomonas montiporae CL-33</name>
    <dbReference type="NCBI Taxonomy" id="570277"/>
    <lineage>
        <taxon>Bacteria</taxon>
        <taxon>Pseudomonadati</taxon>
        <taxon>Pseudomonadota</taxon>
        <taxon>Gammaproteobacteria</taxon>
        <taxon>Oceanospirillales</taxon>
        <taxon>Endozoicomonadaceae</taxon>
        <taxon>Endozoicomonas</taxon>
    </lineage>
</organism>
<evidence type="ECO:0000313" key="2">
    <source>
        <dbReference type="Proteomes" id="UP000071065"/>
    </source>
</evidence>
<dbReference type="KEGG" id="emp:EZMO1_0776"/>
<sequence>MQKFAALVFPALLAGCDMGPTIRYRYFPPTTDNGLLCVAICKNSRTQCREYAQSHYEQCRMQEKMRRMQEENCRLRSKDKEAASGCFMGFHEFCSSPNTSACERDYDQCYQDCGGEVEAYVVE</sequence>
<proteinExistence type="predicted"/>
<dbReference type="Proteomes" id="UP000071065">
    <property type="component" value="Chromosome"/>
</dbReference>
<protein>
    <recommendedName>
        <fullName evidence="3">Lipoprotein</fullName>
    </recommendedName>
</protein>
<evidence type="ECO:0008006" key="3">
    <source>
        <dbReference type="Google" id="ProtNLM"/>
    </source>
</evidence>
<dbReference type="PATRIC" id="fig|570277.3.peg.841"/>
<dbReference type="STRING" id="570277.EZMO1_0776"/>